<dbReference type="GO" id="GO:0070973">
    <property type="term" value="P:protein localization to endoplasmic reticulum exit site"/>
    <property type="evidence" value="ECO:0007669"/>
    <property type="project" value="TreeGrafter"/>
</dbReference>
<feature type="compositionally biased region" description="Pro residues" evidence="7">
    <location>
        <begin position="1120"/>
        <end position="1133"/>
    </location>
</feature>
<comment type="subcellular location">
    <subcellularLocation>
        <location evidence="1">Endoplasmic reticulum</location>
    </subcellularLocation>
</comment>
<reference evidence="10 11" key="1">
    <citation type="journal article" date="2010" name="Cell">
        <title>The genome of Naegleria gruberi illuminates early eukaryotic versatility.</title>
        <authorList>
            <person name="Fritz-Laylin L.K."/>
            <person name="Prochnik S.E."/>
            <person name="Ginger M.L."/>
            <person name="Dacks J.B."/>
            <person name="Carpenter M.L."/>
            <person name="Field M.C."/>
            <person name="Kuo A."/>
            <person name="Paredez A."/>
            <person name="Chapman J."/>
            <person name="Pham J."/>
            <person name="Shu S."/>
            <person name="Neupane R."/>
            <person name="Cipriano M."/>
            <person name="Mancuso J."/>
            <person name="Tu H."/>
            <person name="Salamov A."/>
            <person name="Lindquist E."/>
            <person name="Shapiro H."/>
            <person name="Lucas S."/>
            <person name="Grigoriev I.V."/>
            <person name="Cande W.Z."/>
            <person name="Fulton C."/>
            <person name="Rokhsar D.S."/>
            <person name="Dawson S.C."/>
        </authorList>
    </citation>
    <scope>NUCLEOTIDE SEQUENCE [LARGE SCALE GENOMIC DNA]</scope>
    <source>
        <strain evidence="10 11">NEG-M</strain>
    </source>
</reference>
<keyword evidence="3 6" id="KW-0813">Transport</keyword>
<feature type="domain" description="Sec16 Sec23-binding" evidence="8">
    <location>
        <begin position="675"/>
        <end position="1025"/>
    </location>
</feature>
<evidence type="ECO:0000256" key="4">
    <source>
        <dbReference type="ARBA" id="ARBA00022824"/>
    </source>
</evidence>
<dbReference type="PANTHER" id="PTHR13402">
    <property type="entry name" value="RGPR-RELATED"/>
    <property type="match status" value="1"/>
</dbReference>
<dbReference type="EMBL" id="GG738845">
    <property type="protein sequence ID" value="EFC50372.1"/>
    <property type="molecule type" value="Genomic_DNA"/>
</dbReference>
<dbReference type="eggNOG" id="KOG1913">
    <property type="taxonomic scope" value="Eukaryota"/>
</dbReference>
<evidence type="ECO:0000256" key="5">
    <source>
        <dbReference type="ARBA" id="ARBA00022892"/>
    </source>
</evidence>
<dbReference type="STRING" id="5762.D2UXY2"/>
<dbReference type="VEuPathDB" id="AmoebaDB:NAEGRDRAFT_56462"/>
<protein>
    <recommendedName>
        <fullName evidence="6">Protein transport protein sec16</fullName>
    </recommendedName>
</protein>
<dbReference type="GO" id="GO:0015031">
    <property type="term" value="P:protein transport"/>
    <property type="evidence" value="ECO:0007669"/>
    <property type="project" value="UniProtKB-KW"/>
</dbReference>
<evidence type="ECO:0000259" key="9">
    <source>
        <dbReference type="Pfam" id="PF12932"/>
    </source>
</evidence>
<keyword evidence="6" id="KW-0472">Membrane</keyword>
<evidence type="ECO:0000259" key="8">
    <source>
        <dbReference type="Pfam" id="PF12931"/>
    </source>
</evidence>
<accession>D2UXY2</accession>
<evidence type="ECO:0000256" key="3">
    <source>
        <dbReference type="ARBA" id="ARBA00022448"/>
    </source>
</evidence>
<feature type="region of interest" description="Disordered" evidence="7">
    <location>
        <begin position="239"/>
        <end position="262"/>
    </location>
</feature>
<evidence type="ECO:0000256" key="7">
    <source>
        <dbReference type="SAM" id="MobiDB-lite"/>
    </source>
</evidence>
<dbReference type="GO" id="GO:0012507">
    <property type="term" value="C:ER to Golgi transport vesicle membrane"/>
    <property type="evidence" value="ECO:0007669"/>
    <property type="project" value="TreeGrafter"/>
</dbReference>
<dbReference type="RefSeq" id="XP_002683116.1">
    <property type="nucleotide sequence ID" value="XM_002683070.1"/>
</dbReference>
<feature type="compositionally biased region" description="Pro residues" evidence="7">
    <location>
        <begin position="1100"/>
        <end position="1111"/>
    </location>
</feature>
<keyword evidence="5 6" id="KW-0931">ER-Golgi transport</keyword>
<name>D2UXY2_NAEGR</name>
<dbReference type="Gene3D" id="1.25.40.1030">
    <property type="match status" value="1"/>
</dbReference>
<feature type="compositionally biased region" description="Low complexity" evidence="7">
    <location>
        <begin position="1089"/>
        <end position="1099"/>
    </location>
</feature>
<dbReference type="GeneID" id="8863932"/>
<feature type="region of interest" description="Disordered" evidence="7">
    <location>
        <begin position="1267"/>
        <end position="1290"/>
    </location>
</feature>
<feature type="compositionally biased region" description="Low complexity" evidence="7">
    <location>
        <begin position="1049"/>
        <end position="1065"/>
    </location>
</feature>
<evidence type="ECO:0000256" key="1">
    <source>
        <dbReference type="ARBA" id="ARBA00004240"/>
    </source>
</evidence>
<dbReference type="GO" id="GO:0016192">
    <property type="term" value="P:vesicle-mediated transport"/>
    <property type="evidence" value="ECO:0007669"/>
    <property type="project" value="UniProtKB-KW"/>
</dbReference>
<feature type="region of interest" description="Disordered" evidence="7">
    <location>
        <begin position="202"/>
        <end position="225"/>
    </location>
</feature>
<keyword evidence="6" id="KW-0653">Protein transport</keyword>
<gene>
    <name evidence="10" type="ORF">NAEGRDRAFT_56462</name>
</gene>
<feature type="region of interest" description="Disordered" evidence="7">
    <location>
        <begin position="1"/>
        <end position="26"/>
    </location>
</feature>
<feature type="compositionally biased region" description="Polar residues" evidence="7">
    <location>
        <begin position="1066"/>
        <end position="1088"/>
    </location>
</feature>
<dbReference type="InterPro" id="IPR024340">
    <property type="entry name" value="Sec16_CCD"/>
</dbReference>
<keyword evidence="4 6" id="KW-0256">Endoplasmic reticulum</keyword>
<evidence type="ECO:0000256" key="2">
    <source>
        <dbReference type="ARBA" id="ARBA00005927"/>
    </source>
</evidence>
<keyword evidence="11" id="KW-1185">Reference proteome</keyword>
<dbReference type="OrthoDB" id="8918678at2759"/>
<dbReference type="InterPro" id="IPR024298">
    <property type="entry name" value="Sec16_Sec23-bd"/>
</dbReference>
<dbReference type="PANTHER" id="PTHR13402:SF6">
    <property type="entry name" value="SECRETORY 16, ISOFORM I"/>
    <property type="match status" value="1"/>
</dbReference>
<dbReference type="GO" id="GO:0070971">
    <property type="term" value="C:endoplasmic reticulum exit site"/>
    <property type="evidence" value="ECO:0007669"/>
    <property type="project" value="TreeGrafter"/>
</dbReference>
<dbReference type="InParanoid" id="D2UXY2"/>
<organism evidence="11">
    <name type="scientific">Naegleria gruberi</name>
    <name type="common">Amoeba</name>
    <dbReference type="NCBI Taxonomy" id="5762"/>
    <lineage>
        <taxon>Eukaryota</taxon>
        <taxon>Discoba</taxon>
        <taxon>Heterolobosea</taxon>
        <taxon>Tetramitia</taxon>
        <taxon>Eutetramitia</taxon>
        <taxon>Vahlkampfiidae</taxon>
        <taxon>Naegleria</taxon>
    </lineage>
</organism>
<feature type="region of interest" description="Disordered" evidence="7">
    <location>
        <begin position="80"/>
        <end position="100"/>
    </location>
</feature>
<dbReference type="Pfam" id="PF12932">
    <property type="entry name" value="Sec16"/>
    <property type="match status" value="1"/>
</dbReference>
<dbReference type="KEGG" id="ngr:NAEGRDRAFT_56462"/>
<comment type="similarity">
    <text evidence="2 6">Belongs to the SEC16 family.</text>
</comment>
<sequence>MSELFETSNQEDDLFGNSGEDFSSFLQQPLSKPIGQNTELVSEMHSISLSDTVVNHPTHIEQENDQQENNDQIVPSYETVKEEKEEEPHTTLQDDGKEFNSEPVNNDLGFNGEDDLFGGSTSNVQDFGSMILMQQTPPIVEPHIAPQEIVPPIVQTYLNQESAIQHPESTHPIISSPTINTSFPPNSVPTLNQSIIVNNSSGATSSTLSPPPLRSTNSTSSISSRNRYVNSFGTQSRSAFTLPVSSPPSGTPTNINPQTPPMVNTERVVTSTPPYGNLSSSSVIPQYPPVVNAINSTLPQQVPTPTNDNHFANHYSNSQSMIPLNNRSAVMEGYSSSPPPFQGRQTPTQFATTTNGLVNNPMINNGQMVNNSLMNPATVNNQNINHLNGNSMMSQSTMSNMGMNNGQMMNNYGMMNSTINNAHPTNFMPNNMNNSMNMMNHPHSNSPMMMNNPMNQYMNPMMMNNSMMQRSMSPNYQQNQIISRQILDQEIELRKTYPKPIFCFSFGGKIITSLPTINPHSQPSNSFVHQQRNQALYYQPGLFKVQKLNQLINYRSSIIKSLEDYPITNISQQFDENNSNNINILLDQLVKYMNLKIYEKQQALIQDNDEKCMGEKMLWDLVKIVSKYVNGNVNMVTSDINSLLTVLINNVPTELPINSENEQTSFNEAEHVVSIQNLLINGQIKQACQYAQTNKMWSHAILLSSMIDKQTYQQVVSTFAKLTLNLGSPLRTLYCTFAGKPLEAFESNNSVNVDQYGNQYTLQTSQNEQQQLEKMSSQWLQNLSIMFNNRQGATSQSVIEKIGDMLWKDCYQVPQSHFCYMIGDLSAIVSAFTIASNYQAATSNQSSKENIQQQSQQAMIAISNILSTSIVNKRVILLGGDNKRDLRHYINEETIQLSEIFELLKAIITKNCLTAVQEQNTPPISMIINSSLLTYKLVYAYCLADFGFLEKANECCDYLIEIVKRTQQSMKFNNYFKLHLQELKNRIIESNRLNNIVVPQRKPTSGAANNSGVTGWFMKGLESIIHGGDSPTTPVESTTTLIQTNTINTNSMIPNNNIPSQQQPNYHNTIGQGIQANPIRSSTPTNMISTQPSYQSSTQTPPPSTHTPQPPSYQATSIQTPPPSNNTPPPTSTPPVNQAINNTYAEEGSGVGGWFKSLWGGGSKASKKEANIGKKNEFYYDDIKKRWVRRGQENEVEAQVQAPPPSLSAISSTTLQSAASQMRGGAGRYVNMFSGQQPTSNPPMMSNMPPPMMGNMPPSNPMTGNMPPPSFGTMPSSNIMPPFFNPNTNN</sequence>
<evidence type="ECO:0000256" key="6">
    <source>
        <dbReference type="RuleBase" id="RU364101"/>
    </source>
</evidence>
<evidence type="ECO:0000313" key="11">
    <source>
        <dbReference type="Proteomes" id="UP000006671"/>
    </source>
</evidence>
<dbReference type="Proteomes" id="UP000006671">
    <property type="component" value="Unassembled WGS sequence"/>
</dbReference>
<feature type="domain" description="Sec16 central conserved" evidence="9">
    <location>
        <begin position="500"/>
        <end position="626"/>
    </location>
</feature>
<feature type="region of interest" description="Disordered" evidence="7">
    <location>
        <begin position="1049"/>
        <end position="1139"/>
    </location>
</feature>
<evidence type="ECO:0000313" key="10">
    <source>
        <dbReference type="EMBL" id="EFC50372.1"/>
    </source>
</evidence>
<dbReference type="Pfam" id="PF12931">
    <property type="entry name" value="TPR_Sec16"/>
    <property type="match status" value="1"/>
</dbReference>
<feature type="compositionally biased region" description="Polar residues" evidence="7">
    <location>
        <begin position="1273"/>
        <end position="1290"/>
    </location>
</feature>
<proteinExistence type="inferred from homology"/>
<dbReference type="GO" id="GO:0007030">
    <property type="term" value="P:Golgi organization"/>
    <property type="evidence" value="ECO:0007669"/>
    <property type="project" value="TreeGrafter"/>
</dbReference>